<protein>
    <recommendedName>
        <fullName evidence="4">AbiEi antitoxin C-terminal domain-containing protein</fullName>
    </recommendedName>
</protein>
<name>A0ABU1Z0I2_9MICC</name>
<dbReference type="RefSeq" id="WP_141739888.1">
    <property type="nucleotide sequence ID" value="NZ_JAKRCW010000003.1"/>
</dbReference>
<evidence type="ECO:0000256" key="1">
    <source>
        <dbReference type="SAM" id="MobiDB-lite"/>
    </source>
</evidence>
<feature type="region of interest" description="Disordered" evidence="1">
    <location>
        <begin position="1"/>
        <end position="23"/>
    </location>
</feature>
<evidence type="ECO:0008006" key="4">
    <source>
        <dbReference type="Google" id="ProtNLM"/>
    </source>
</evidence>
<organism evidence="2 3">
    <name type="scientific">Pseudoglutamicibacter albus</name>
    <dbReference type="NCBI Taxonomy" id="98671"/>
    <lineage>
        <taxon>Bacteria</taxon>
        <taxon>Bacillati</taxon>
        <taxon>Actinomycetota</taxon>
        <taxon>Actinomycetes</taxon>
        <taxon>Micrococcales</taxon>
        <taxon>Micrococcaceae</taxon>
        <taxon>Pseudoglutamicibacter</taxon>
    </lineage>
</organism>
<evidence type="ECO:0000313" key="3">
    <source>
        <dbReference type="Proteomes" id="UP001180715"/>
    </source>
</evidence>
<dbReference type="EMBL" id="JAVDXX010000001">
    <property type="protein sequence ID" value="MDR7293550.1"/>
    <property type="molecule type" value="Genomic_DNA"/>
</dbReference>
<proteinExistence type="predicted"/>
<comment type="caution">
    <text evidence="2">The sequence shown here is derived from an EMBL/GenBank/DDBJ whole genome shotgun (WGS) entry which is preliminary data.</text>
</comment>
<evidence type="ECO:0000313" key="2">
    <source>
        <dbReference type="EMBL" id="MDR7293550.1"/>
    </source>
</evidence>
<gene>
    <name evidence="2" type="ORF">J2S67_000818</name>
</gene>
<feature type="compositionally biased region" description="Basic and acidic residues" evidence="1">
    <location>
        <begin position="1"/>
        <end position="22"/>
    </location>
</feature>
<reference evidence="2" key="1">
    <citation type="submission" date="2023-07" db="EMBL/GenBank/DDBJ databases">
        <title>Sequencing the genomes of 1000 actinobacteria strains.</title>
        <authorList>
            <person name="Klenk H.-P."/>
        </authorList>
    </citation>
    <scope>NUCLEOTIDE SEQUENCE</scope>
    <source>
        <strain evidence="2">DSM 13068</strain>
    </source>
</reference>
<dbReference type="Proteomes" id="UP001180715">
    <property type="component" value="Unassembled WGS sequence"/>
</dbReference>
<accession>A0ABU1Z0I2</accession>
<keyword evidence="3" id="KW-1185">Reference proteome</keyword>
<sequence length="266" mass="29930">MTPTQNDRDLPLPDLPPPRKDLLPLPATRSRLCEVPLWDAMRENLTEAELAAALRDDLIRHVVGPLYARLSVSHRPMVRWAALYRFQVALAEDGIKNTVFDHQTALWAWLGGKPPTSLNVRARVHSRRFRNIGGLNIYIDPLNLSQRDIAYVEGVRVVTPLTVAVELTAAIARDADVPAPRVARLLSDIPERIAMGWQRTLKDPNPTVGDQVTQTLELEDIKPVDMDRLLDGSDRFARLGTKRQTLVRRRLREISAALLRPHLAPG</sequence>